<feature type="region of interest" description="Disordered" evidence="1">
    <location>
        <begin position="71"/>
        <end position="100"/>
    </location>
</feature>
<protein>
    <submittedName>
        <fullName evidence="2">Uncharacterized protein</fullName>
    </submittedName>
</protein>
<gene>
    <name evidence="2" type="ORF">EYF80_027878</name>
</gene>
<evidence type="ECO:0000313" key="2">
    <source>
        <dbReference type="EMBL" id="TNN61862.1"/>
    </source>
</evidence>
<organism evidence="2 3">
    <name type="scientific">Liparis tanakae</name>
    <name type="common">Tanaka's snailfish</name>
    <dbReference type="NCBI Taxonomy" id="230148"/>
    <lineage>
        <taxon>Eukaryota</taxon>
        <taxon>Metazoa</taxon>
        <taxon>Chordata</taxon>
        <taxon>Craniata</taxon>
        <taxon>Vertebrata</taxon>
        <taxon>Euteleostomi</taxon>
        <taxon>Actinopterygii</taxon>
        <taxon>Neopterygii</taxon>
        <taxon>Teleostei</taxon>
        <taxon>Neoteleostei</taxon>
        <taxon>Acanthomorphata</taxon>
        <taxon>Eupercaria</taxon>
        <taxon>Perciformes</taxon>
        <taxon>Cottioidei</taxon>
        <taxon>Cottales</taxon>
        <taxon>Liparidae</taxon>
        <taxon>Liparis</taxon>
    </lineage>
</organism>
<dbReference type="Proteomes" id="UP000314294">
    <property type="component" value="Unassembled WGS sequence"/>
</dbReference>
<proteinExistence type="predicted"/>
<dbReference type="EMBL" id="SRLO01000306">
    <property type="protein sequence ID" value="TNN61862.1"/>
    <property type="molecule type" value="Genomic_DNA"/>
</dbReference>
<evidence type="ECO:0000313" key="3">
    <source>
        <dbReference type="Proteomes" id="UP000314294"/>
    </source>
</evidence>
<keyword evidence="3" id="KW-1185">Reference proteome</keyword>
<accession>A0A4Z2HAP6</accession>
<reference evidence="2 3" key="1">
    <citation type="submission" date="2019-03" db="EMBL/GenBank/DDBJ databases">
        <title>First draft genome of Liparis tanakae, snailfish: a comprehensive survey of snailfish specific genes.</title>
        <authorList>
            <person name="Kim W."/>
            <person name="Song I."/>
            <person name="Jeong J.-H."/>
            <person name="Kim D."/>
            <person name="Kim S."/>
            <person name="Ryu S."/>
            <person name="Song J.Y."/>
            <person name="Lee S.K."/>
        </authorList>
    </citation>
    <scope>NUCLEOTIDE SEQUENCE [LARGE SCALE GENOMIC DNA]</scope>
    <source>
        <tissue evidence="2">Muscle</tissue>
    </source>
</reference>
<dbReference type="AlphaFoldDB" id="A0A4Z2HAP6"/>
<sequence>MLVLLVEWRRRRAASAFQLILLEGNTEVSGSRWEVMELRGRVGGDTTSCQALMQANIWRLLATPLLACRRGSSSPGPRATLRDTHPGLNPGLRDGKRQQR</sequence>
<evidence type="ECO:0000256" key="1">
    <source>
        <dbReference type="SAM" id="MobiDB-lite"/>
    </source>
</evidence>
<name>A0A4Z2HAP6_9TELE</name>
<comment type="caution">
    <text evidence="2">The sequence shown here is derived from an EMBL/GenBank/DDBJ whole genome shotgun (WGS) entry which is preliminary data.</text>
</comment>